<organism evidence="2 3">
    <name type="scientific">Saccharomonospora marina XMU15</name>
    <dbReference type="NCBI Taxonomy" id="882083"/>
    <lineage>
        <taxon>Bacteria</taxon>
        <taxon>Bacillati</taxon>
        <taxon>Actinomycetota</taxon>
        <taxon>Actinomycetes</taxon>
        <taxon>Pseudonocardiales</taxon>
        <taxon>Pseudonocardiaceae</taxon>
        <taxon>Saccharomonospora</taxon>
    </lineage>
</organism>
<dbReference type="RefSeq" id="WP_009153629.1">
    <property type="nucleotide sequence ID" value="NZ_CM001439.1"/>
</dbReference>
<dbReference type="AlphaFoldDB" id="H5X8E8"/>
<dbReference type="SUPFAM" id="SSF47413">
    <property type="entry name" value="lambda repressor-like DNA-binding domains"/>
    <property type="match status" value="1"/>
</dbReference>
<evidence type="ECO:0000313" key="3">
    <source>
        <dbReference type="Proteomes" id="UP000004926"/>
    </source>
</evidence>
<dbReference type="Proteomes" id="UP000004926">
    <property type="component" value="Chromosome"/>
</dbReference>
<dbReference type="CDD" id="cd00093">
    <property type="entry name" value="HTH_XRE"/>
    <property type="match status" value="1"/>
</dbReference>
<accession>H5X8E8</accession>
<keyword evidence="3" id="KW-1185">Reference proteome</keyword>
<dbReference type="InterPro" id="IPR011990">
    <property type="entry name" value="TPR-like_helical_dom_sf"/>
</dbReference>
<dbReference type="eggNOG" id="COG3620">
    <property type="taxonomic scope" value="Bacteria"/>
</dbReference>
<name>H5X8E8_9PSEU</name>
<dbReference type="SMART" id="SM00530">
    <property type="entry name" value="HTH_XRE"/>
    <property type="match status" value="1"/>
</dbReference>
<dbReference type="GO" id="GO:0003677">
    <property type="term" value="F:DNA binding"/>
    <property type="evidence" value="ECO:0007669"/>
    <property type="project" value="InterPro"/>
</dbReference>
<dbReference type="Gene3D" id="1.10.260.40">
    <property type="entry name" value="lambda repressor-like DNA-binding domains"/>
    <property type="match status" value="1"/>
</dbReference>
<dbReference type="Gene3D" id="1.25.40.10">
    <property type="entry name" value="Tetratricopeptide repeat domain"/>
    <property type="match status" value="1"/>
</dbReference>
<feature type="domain" description="HTH cro/C1-type" evidence="1">
    <location>
        <begin position="19"/>
        <end position="52"/>
    </location>
</feature>
<evidence type="ECO:0000259" key="1">
    <source>
        <dbReference type="PROSITE" id="PS50943"/>
    </source>
</evidence>
<dbReference type="PROSITE" id="PS50943">
    <property type="entry name" value="HTH_CROC1"/>
    <property type="match status" value="1"/>
</dbReference>
<dbReference type="HOGENOM" id="CLU_055820_0_0_11"/>
<dbReference type="STRING" id="882083.SacmaDRAFT_1987"/>
<dbReference type="OrthoDB" id="3831424at2"/>
<protein>
    <submittedName>
        <fullName evidence="2">Helix-turn-helix protein</fullName>
    </submittedName>
</protein>
<gene>
    <name evidence="2" type="ORF">SacmaDRAFT_1987</name>
</gene>
<dbReference type="InterPro" id="IPR010982">
    <property type="entry name" value="Lambda_DNA-bd_dom_sf"/>
</dbReference>
<proteinExistence type="predicted"/>
<dbReference type="InterPro" id="IPR001387">
    <property type="entry name" value="Cro/C1-type_HTH"/>
</dbReference>
<dbReference type="EMBL" id="CM001439">
    <property type="protein sequence ID" value="EHR50244.1"/>
    <property type="molecule type" value="Genomic_DNA"/>
</dbReference>
<dbReference type="SUPFAM" id="SSF48452">
    <property type="entry name" value="TPR-like"/>
    <property type="match status" value="1"/>
</dbReference>
<dbReference type="Pfam" id="PF13560">
    <property type="entry name" value="HTH_31"/>
    <property type="match status" value="1"/>
</dbReference>
<reference evidence="2 3" key="1">
    <citation type="journal article" date="2012" name="Stand. Genomic Sci.">
        <title>Genome sequence of the ocean sediment bacterium Saccharomonospora marina type strain (XMU15(T)).</title>
        <authorList>
            <person name="Klenk H.P."/>
            <person name="Lu M."/>
            <person name="Lucas S."/>
            <person name="Lapidus A."/>
            <person name="Copeland A."/>
            <person name="Pitluck S."/>
            <person name="Goodwin L.A."/>
            <person name="Han C."/>
            <person name="Tapia R."/>
            <person name="Brambilla E.M."/>
            <person name="Potter G."/>
            <person name="Land M."/>
            <person name="Ivanova N."/>
            <person name="Rohde M."/>
            <person name="Goker M."/>
            <person name="Detter J.C."/>
            <person name="Li W.J."/>
            <person name="Kyrpides N.C."/>
            <person name="Woyke T."/>
        </authorList>
    </citation>
    <scope>NUCLEOTIDE SEQUENCE [LARGE SCALE GENOMIC DNA]</scope>
    <source>
        <strain evidence="2 3">XMU15</strain>
    </source>
</reference>
<sequence length="443" mass="49717">MAREPHQIAELRRELGERLSAFRKAAGLTQGEFGRLTHRDRSSVSHIENGRAQADERFWRLADERCGAKGSLFAAFEELETARRDHAEHAKSRERRECRAKVESLGPLRAQPWAPPESRGLDRVDDELAALELARRVEASDVGDSTLTALEHTFDALAMSYCDTPPAVLLERLRTHLAYVERLLDARATLAQHRRLLVVGGWLSLLAATVHIDLEHTAAATARLRTAIALAEQVGHDEIRAWSYETEAWRVLTDGDYRRALELSRRARHAAPPGSSIAIQATAQEGRALARLGQRRETYRAIERVHELVSPRKRPDQPEHHYRYDPNKSVSYTATTLAWAGDPAAEEYAREVIARLSPSEDVGRWPRRVAAANLDLALALVAADRPDEACDATRRALLSGKVVPSNRWRAAEVIRAVEARGLSEVTEVRELYDQTRRPLTDPL</sequence>
<evidence type="ECO:0000313" key="2">
    <source>
        <dbReference type="EMBL" id="EHR50244.1"/>
    </source>
</evidence>